<dbReference type="AlphaFoldDB" id="A0A392T6W3"/>
<sequence>EALMRHLEKGEVLKDEMGKEGVRRERDGLEGVEGRENVEEE</sequence>
<reference evidence="2 3" key="1">
    <citation type="journal article" date="2018" name="Front. Plant Sci.">
        <title>Red Clover (Trifolium pratense) and Zigzag Clover (T. medium) - A Picture of Genomic Similarities and Differences.</title>
        <authorList>
            <person name="Dluhosova J."/>
            <person name="Istvanek J."/>
            <person name="Nedelnik J."/>
            <person name="Repkova J."/>
        </authorList>
    </citation>
    <scope>NUCLEOTIDE SEQUENCE [LARGE SCALE GENOMIC DNA]</scope>
    <source>
        <strain evidence="3">cv. 10/8</strain>
        <tissue evidence="2">Leaf</tissue>
    </source>
</reference>
<keyword evidence="3" id="KW-1185">Reference proteome</keyword>
<name>A0A392T6W3_9FABA</name>
<feature type="region of interest" description="Disordered" evidence="1">
    <location>
        <begin position="16"/>
        <end position="41"/>
    </location>
</feature>
<dbReference type="Proteomes" id="UP000265520">
    <property type="component" value="Unassembled WGS sequence"/>
</dbReference>
<comment type="caution">
    <text evidence="2">The sequence shown here is derived from an EMBL/GenBank/DDBJ whole genome shotgun (WGS) entry which is preliminary data.</text>
</comment>
<proteinExistence type="predicted"/>
<evidence type="ECO:0000256" key="1">
    <source>
        <dbReference type="SAM" id="MobiDB-lite"/>
    </source>
</evidence>
<accession>A0A392T6W3</accession>
<feature type="non-terminal residue" evidence="2">
    <location>
        <position position="1"/>
    </location>
</feature>
<dbReference type="EMBL" id="LXQA010507914">
    <property type="protein sequence ID" value="MCI56147.1"/>
    <property type="molecule type" value="Genomic_DNA"/>
</dbReference>
<organism evidence="2 3">
    <name type="scientific">Trifolium medium</name>
    <dbReference type="NCBI Taxonomy" id="97028"/>
    <lineage>
        <taxon>Eukaryota</taxon>
        <taxon>Viridiplantae</taxon>
        <taxon>Streptophyta</taxon>
        <taxon>Embryophyta</taxon>
        <taxon>Tracheophyta</taxon>
        <taxon>Spermatophyta</taxon>
        <taxon>Magnoliopsida</taxon>
        <taxon>eudicotyledons</taxon>
        <taxon>Gunneridae</taxon>
        <taxon>Pentapetalae</taxon>
        <taxon>rosids</taxon>
        <taxon>fabids</taxon>
        <taxon>Fabales</taxon>
        <taxon>Fabaceae</taxon>
        <taxon>Papilionoideae</taxon>
        <taxon>50 kb inversion clade</taxon>
        <taxon>NPAAA clade</taxon>
        <taxon>Hologalegina</taxon>
        <taxon>IRL clade</taxon>
        <taxon>Trifolieae</taxon>
        <taxon>Trifolium</taxon>
    </lineage>
</organism>
<protein>
    <submittedName>
        <fullName evidence="2">Uncharacterized protein</fullName>
    </submittedName>
</protein>
<evidence type="ECO:0000313" key="3">
    <source>
        <dbReference type="Proteomes" id="UP000265520"/>
    </source>
</evidence>
<evidence type="ECO:0000313" key="2">
    <source>
        <dbReference type="EMBL" id="MCI56147.1"/>
    </source>
</evidence>